<feature type="non-terminal residue" evidence="1">
    <location>
        <position position="56"/>
    </location>
</feature>
<reference evidence="1 2" key="1">
    <citation type="submission" date="2016-01" db="EMBL/GenBank/DDBJ databases">
        <authorList>
            <person name="Oliw E.H."/>
        </authorList>
    </citation>
    <scope>NUCLEOTIDE SEQUENCE [LARGE SCALE GENOMIC DNA]</scope>
    <source>
        <strain evidence="1 2">PSS_7772B</strain>
    </source>
</reference>
<dbReference type="AlphaFoldDB" id="A0A133NQ34"/>
<sequence length="56" mass="6328">MLTYETRVGSPPDFQLKRVPALKELEIPMISSSVKALTQRAIYTSNEKTVTFARIT</sequence>
<organism evidence="1 2">
    <name type="scientific">Gardnerella vaginalis</name>
    <dbReference type="NCBI Taxonomy" id="2702"/>
    <lineage>
        <taxon>Bacteria</taxon>
        <taxon>Bacillati</taxon>
        <taxon>Actinomycetota</taxon>
        <taxon>Actinomycetes</taxon>
        <taxon>Bifidobacteriales</taxon>
        <taxon>Bifidobacteriaceae</taxon>
        <taxon>Gardnerella</taxon>
    </lineage>
</organism>
<dbReference type="EMBL" id="LRQB01000094">
    <property type="protein sequence ID" value="KXA18403.1"/>
    <property type="molecule type" value="Genomic_DNA"/>
</dbReference>
<dbReference type="PATRIC" id="fig|2702.100.peg.1357"/>
<comment type="caution">
    <text evidence="1">The sequence shown here is derived from an EMBL/GenBank/DDBJ whole genome shotgun (WGS) entry which is preliminary data.</text>
</comment>
<evidence type="ECO:0000313" key="1">
    <source>
        <dbReference type="EMBL" id="KXA18403.1"/>
    </source>
</evidence>
<name>A0A133NQ34_GARVA</name>
<accession>A0A133NQ34</accession>
<gene>
    <name evidence="1" type="ORF">HMPREF3208_01370</name>
</gene>
<proteinExistence type="predicted"/>
<evidence type="ECO:0000313" key="2">
    <source>
        <dbReference type="Proteomes" id="UP000070687"/>
    </source>
</evidence>
<dbReference type="Proteomes" id="UP000070687">
    <property type="component" value="Unassembled WGS sequence"/>
</dbReference>
<protein>
    <submittedName>
        <fullName evidence="1">Uncharacterized protein</fullName>
    </submittedName>
</protein>